<feature type="transmembrane region" description="Helical" evidence="9">
    <location>
        <begin position="245"/>
        <end position="265"/>
    </location>
</feature>
<feature type="compositionally biased region" description="Basic and acidic residues" evidence="8">
    <location>
        <begin position="16"/>
        <end position="27"/>
    </location>
</feature>
<keyword evidence="6 7" id="KW-0472">Membrane</keyword>
<dbReference type="PIRSF" id="PIRSF002744">
    <property type="entry name" value="Pur-cyt_permease"/>
    <property type="match status" value="1"/>
</dbReference>
<dbReference type="CDD" id="cd11484">
    <property type="entry name" value="SLC-NCS1sbd_CobB-like"/>
    <property type="match status" value="1"/>
</dbReference>
<name>A0A2N7WCD2_9BURK</name>
<comment type="subcellular location">
    <subcellularLocation>
        <location evidence="1">Membrane</location>
        <topology evidence="1">Multi-pass membrane protein</topology>
    </subcellularLocation>
</comment>
<dbReference type="InterPro" id="IPR001248">
    <property type="entry name" value="Pur-cyt_permease"/>
</dbReference>
<comment type="similarity">
    <text evidence="2 7">Belongs to the purine-cytosine permease (2.A.39) family.</text>
</comment>
<dbReference type="PANTHER" id="PTHR31806">
    <property type="entry name" value="PURINE-CYTOSINE PERMEASE FCY2-RELATED"/>
    <property type="match status" value="1"/>
</dbReference>
<feature type="transmembrane region" description="Helical" evidence="9">
    <location>
        <begin position="96"/>
        <end position="116"/>
    </location>
</feature>
<evidence type="ECO:0000256" key="4">
    <source>
        <dbReference type="ARBA" id="ARBA00022692"/>
    </source>
</evidence>
<feature type="transmembrane region" description="Helical" evidence="9">
    <location>
        <begin position="463"/>
        <end position="488"/>
    </location>
</feature>
<gene>
    <name evidence="10" type="ORF">C0Z19_04700</name>
</gene>
<evidence type="ECO:0000313" key="10">
    <source>
        <dbReference type="EMBL" id="PMS27063.1"/>
    </source>
</evidence>
<feature type="transmembrane region" description="Helical" evidence="9">
    <location>
        <begin position="389"/>
        <end position="411"/>
    </location>
</feature>
<dbReference type="GO" id="GO:0005886">
    <property type="term" value="C:plasma membrane"/>
    <property type="evidence" value="ECO:0007669"/>
    <property type="project" value="TreeGrafter"/>
</dbReference>
<evidence type="ECO:0000256" key="8">
    <source>
        <dbReference type="SAM" id="MobiDB-lite"/>
    </source>
</evidence>
<organism evidence="10 11">
    <name type="scientific">Trinickia soli</name>
    <dbReference type="NCBI Taxonomy" id="380675"/>
    <lineage>
        <taxon>Bacteria</taxon>
        <taxon>Pseudomonadati</taxon>
        <taxon>Pseudomonadota</taxon>
        <taxon>Betaproteobacteria</taxon>
        <taxon>Burkholderiales</taxon>
        <taxon>Burkholderiaceae</taxon>
        <taxon>Trinickia</taxon>
    </lineage>
</organism>
<sequence length="509" mass="54503">MPTQPTRVTRFHEETFVPDDKRADKRANQTAEHTARANANADAAYDIHGIEPVPDQSRTSGQLDQFWIWAGANVAPINWVLGAIGIQSGLSLLETLAVIVIGNVFGCALFGAMSVIGHRSGVPQMVLSRLAFGRRGAWLPTLMQVLMPMGWVAINTWIVLDLAVAALDRMGLRGGIELKYAIAFAVMVIQVGIATWGFQAIRRFERYTMPVVLAIMLVMTVLAFVHVDIRWAVSTAHGVGKLSAMSQLMTAIGIGWGISWLVYASDYTRFTQPHLDSGQVFRATSLGMFVPTVWLAFLGAAIASAGGGADPAQLIIAVFGAMALPVLLVLLHGPVATNIVVIYSAALATLSLDLRIARRVVSLVSGVVGLGVLYLFLHSGAFANTFEDVMVFFVVWIAPWAGIVLVDFYVLRRGRIDVGALYRHHSVSECGDVNVSGIAALALGVLAAWLFQVSNIKALQGPIAMALGGIDLSWLAGLGVGGGSYYLLHLARRGTRSEQASLANGRSST</sequence>
<keyword evidence="11" id="KW-1185">Reference proteome</keyword>
<evidence type="ECO:0000256" key="1">
    <source>
        <dbReference type="ARBA" id="ARBA00004141"/>
    </source>
</evidence>
<feature type="transmembrane region" description="Helical" evidence="9">
    <location>
        <begin position="66"/>
        <end position="90"/>
    </location>
</feature>
<dbReference type="AlphaFoldDB" id="A0A2N7WCD2"/>
<keyword evidence="5 9" id="KW-1133">Transmembrane helix</keyword>
<evidence type="ECO:0000256" key="6">
    <source>
        <dbReference type="ARBA" id="ARBA00023136"/>
    </source>
</evidence>
<evidence type="ECO:0000256" key="7">
    <source>
        <dbReference type="PIRNR" id="PIRNR002744"/>
    </source>
</evidence>
<feature type="transmembrane region" description="Helical" evidence="9">
    <location>
        <begin position="315"/>
        <end position="348"/>
    </location>
</feature>
<feature type="transmembrane region" description="Helical" evidence="9">
    <location>
        <begin position="432"/>
        <end position="451"/>
    </location>
</feature>
<evidence type="ECO:0000256" key="3">
    <source>
        <dbReference type="ARBA" id="ARBA00022448"/>
    </source>
</evidence>
<dbReference type="Proteomes" id="UP000235347">
    <property type="component" value="Unassembled WGS sequence"/>
</dbReference>
<keyword evidence="4 9" id="KW-0812">Transmembrane</keyword>
<protein>
    <submittedName>
        <fullName evidence="10">Cytosine permease</fullName>
    </submittedName>
</protein>
<dbReference type="InterPro" id="IPR026030">
    <property type="entry name" value="Pur-cyt_permease_Fcy2/21/22"/>
</dbReference>
<dbReference type="PANTHER" id="PTHR31806:SF1">
    <property type="entry name" value="PURINE-CYTOSINE PERMEASE FCY2-RELATED"/>
    <property type="match status" value="1"/>
</dbReference>
<evidence type="ECO:0000256" key="2">
    <source>
        <dbReference type="ARBA" id="ARBA00008974"/>
    </source>
</evidence>
<dbReference type="Pfam" id="PF02133">
    <property type="entry name" value="Transp_cyt_pur"/>
    <property type="match status" value="1"/>
</dbReference>
<feature type="transmembrane region" description="Helical" evidence="9">
    <location>
        <begin position="286"/>
        <end position="309"/>
    </location>
</feature>
<reference evidence="10 11" key="1">
    <citation type="submission" date="2018-01" db="EMBL/GenBank/DDBJ databases">
        <title>Whole genome analyses suggest that Burkholderia sensu lato contains two further novel genera in the rhizoxinica-symbiotica group Mycetohabitans gen. nov., and Trinickia gen. nov.: implications for the evolution of diazotrophy and nodulation in the Burkholderiaceae.</title>
        <authorList>
            <person name="Estrada-de los Santos P."/>
            <person name="Palmer M."/>
            <person name="Chavez-Ramirez B."/>
            <person name="Beukes C."/>
            <person name="Steenkamp E.T."/>
            <person name="Hirsch A.M."/>
            <person name="Manyaka P."/>
            <person name="Maluk M."/>
            <person name="Lafos M."/>
            <person name="Crook M."/>
            <person name="Gross E."/>
            <person name="Simon M.F."/>
            <person name="Bueno dos Reis Junior F."/>
            <person name="Poole P.S."/>
            <person name="Venter S.N."/>
            <person name="James E.K."/>
        </authorList>
    </citation>
    <scope>NUCLEOTIDE SEQUENCE [LARGE SCALE GENOMIC DNA]</scope>
    <source>
        <strain evidence="10 11">GP25-8</strain>
    </source>
</reference>
<proteinExistence type="inferred from homology"/>
<evidence type="ECO:0000313" key="11">
    <source>
        <dbReference type="Proteomes" id="UP000235347"/>
    </source>
</evidence>
<dbReference type="EMBL" id="PNYB01000003">
    <property type="protein sequence ID" value="PMS27063.1"/>
    <property type="molecule type" value="Genomic_DNA"/>
</dbReference>
<evidence type="ECO:0000256" key="5">
    <source>
        <dbReference type="ARBA" id="ARBA00022989"/>
    </source>
</evidence>
<feature type="transmembrane region" description="Helical" evidence="9">
    <location>
        <begin position="360"/>
        <end position="377"/>
    </location>
</feature>
<feature type="transmembrane region" description="Helical" evidence="9">
    <location>
        <begin position="137"/>
        <end position="160"/>
    </location>
</feature>
<comment type="caution">
    <text evidence="10">The sequence shown here is derived from an EMBL/GenBank/DDBJ whole genome shotgun (WGS) entry which is preliminary data.</text>
</comment>
<feature type="transmembrane region" description="Helical" evidence="9">
    <location>
        <begin position="210"/>
        <end position="233"/>
    </location>
</feature>
<feature type="transmembrane region" description="Helical" evidence="9">
    <location>
        <begin position="180"/>
        <end position="198"/>
    </location>
</feature>
<dbReference type="Gene3D" id="1.10.4160.10">
    <property type="entry name" value="Hydantoin permease"/>
    <property type="match status" value="1"/>
</dbReference>
<accession>A0A2N7WCD2</accession>
<keyword evidence="3 7" id="KW-0813">Transport</keyword>
<dbReference type="GO" id="GO:0022857">
    <property type="term" value="F:transmembrane transporter activity"/>
    <property type="evidence" value="ECO:0007669"/>
    <property type="project" value="InterPro"/>
</dbReference>
<evidence type="ECO:0000256" key="9">
    <source>
        <dbReference type="SAM" id="Phobius"/>
    </source>
</evidence>
<feature type="region of interest" description="Disordered" evidence="8">
    <location>
        <begin position="16"/>
        <end position="36"/>
    </location>
</feature>